<dbReference type="AlphaFoldDB" id="A0A511MA61"/>
<dbReference type="Proteomes" id="UP000321424">
    <property type="component" value="Unassembled WGS sequence"/>
</dbReference>
<evidence type="ECO:0000313" key="3">
    <source>
        <dbReference type="Proteomes" id="UP000321424"/>
    </source>
</evidence>
<comment type="caution">
    <text evidence="2">The sequence shown here is derived from an EMBL/GenBank/DDBJ whole genome shotgun (WGS) entry which is preliminary data.</text>
</comment>
<dbReference type="EMBL" id="BJXA01000009">
    <property type="protein sequence ID" value="GEM37391.1"/>
    <property type="molecule type" value="Genomic_DNA"/>
</dbReference>
<sequence>MPDFPVTLVSPDGRDYLCYNAVELNDLVMSGYVRKTETQNTQRVPVAENASDGAVKPVKTGPDSRQAARDSK</sequence>
<protein>
    <submittedName>
        <fullName evidence="2">Uncharacterized protein</fullName>
    </submittedName>
</protein>
<evidence type="ECO:0000256" key="1">
    <source>
        <dbReference type="SAM" id="MobiDB-lite"/>
    </source>
</evidence>
<reference evidence="2 3" key="1">
    <citation type="submission" date="2019-07" db="EMBL/GenBank/DDBJ databases">
        <title>Whole genome shotgun sequence of Nocardia ninae NBRC 108245.</title>
        <authorList>
            <person name="Hosoyama A."/>
            <person name="Uohara A."/>
            <person name="Ohji S."/>
            <person name="Ichikawa N."/>
        </authorList>
    </citation>
    <scope>NUCLEOTIDE SEQUENCE [LARGE SCALE GENOMIC DNA]</scope>
    <source>
        <strain evidence="2 3">NBRC 108245</strain>
    </source>
</reference>
<gene>
    <name evidence="2" type="ORF">NN4_19100</name>
</gene>
<evidence type="ECO:0000313" key="2">
    <source>
        <dbReference type="EMBL" id="GEM37391.1"/>
    </source>
</evidence>
<feature type="region of interest" description="Disordered" evidence="1">
    <location>
        <begin position="40"/>
        <end position="72"/>
    </location>
</feature>
<proteinExistence type="predicted"/>
<keyword evidence="3" id="KW-1185">Reference proteome</keyword>
<dbReference type="RefSeq" id="WP_147129534.1">
    <property type="nucleotide sequence ID" value="NZ_BJXA01000009.1"/>
</dbReference>
<name>A0A511MA61_9NOCA</name>
<organism evidence="2 3">
    <name type="scientific">Nocardia ninae NBRC 108245</name>
    <dbReference type="NCBI Taxonomy" id="1210091"/>
    <lineage>
        <taxon>Bacteria</taxon>
        <taxon>Bacillati</taxon>
        <taxon>Actinomycetota</taxon>
        <taxon>Actinomycetes</taxon>
        <taxon>Mycobacteriales</taxon>
        <taxon>Nocardiaceae</taxon>
        <taxon>Nocardia</taxon>
    </lineage>
</organism>
<accession>A0A511MA61</accession>